<dbReference type="EMBL" id="GGFM01012148">
    <property type="protein sequence ID" value="MBW32899.1"/>
    <property type="molecule type" value="Transcribed_RNA"/>
</dbReference>
<dbReference type="AlphaFoldDB" id="A0A2M3ZWL6"/>
<feature type="signal peptide" evidence="1">
    <location>
        <begin position="1"/>
        <end position="21"/>
    </location>
</feature>
<feature type="chain" id="PRO_5014772764" evidence="1">
    <location>
        <begin position="22"/>
        <end position="70"/>
    </location>
</feature>
<keyword evidence="1" id="KW-0732">Signal</keyword>
<reference evidence="2" key="1">
    <citation type="submission" date="2018-01" db="EMBL/GenBank/DDBJ databases">
        <title>An insight into the sialome of Amazonian anophelines.</title>
        <authorList>
            <person name="Ribeiro J.M."/>
            <person name="Scarpassa V."/>
            <person name="Calvo E."/>
        </authorList>
    </citation>
    <scope>NUCLEOTIDE SEQUENCE</scope>
    <source>
        <tissue evidence="2">Salivary glands</tissue>
    </source>
</reference>
<accession>A0A2M3ZWL6</accession>
<evidence type="ECO:0000256" key="1">
    <source>
        <dbReference type="SAM" id="SignalP"/>
    </source>
</evidence>
<sequence>MVVFGCVWLVCLLLQLPMQNGGMTNVPCHPKPARGPSFCKLSHRTYGAPDRPYIRWALFRFFFTFLLAET</sequence>
<evidence type="ECO:0000313" key="2">
    <source>
        <dbReference type="EMBL" id="MBW32899.1"/>
    </source>
</evidence>
<protein>
    <submittedName>
        <fullName evidence="2">Putative secreted peptide</fullName>
    </submittedName>
</protein>
<name>A0A2M3ZWL6_9DIPT</name>
<organism evidence="2">
    <name type="scientific">Anopheles braziliensis</name>
    <dbReference type="NCBI Taxonomy" id="58242"/>
    <lineage>
        <taxon>Eukaryota</taxon>
        <taxon>Metazoa</taxon>
        <taxon>Ecdysozoa</taxon>
        <taxon>Arthropoda</taxon>
        <taxon>Hexapoda</taxon>
        <taxon>Insecta</taxon>
        <taxon>Pterygota</taxon>
        <taxon>Neoptera</taxon>
        <taxon>Endopterygota</taxon>
        <taxon>Diptera</taxon>
        <taxon>Nematocera</taxon>
        <taxon>Culicoidea</taxon>
        <taxon>Culicidae</taxon>
        <taxon>Anophelinae</taxon>
        <taxon>Anopheles</taxon>
    </lineage>
</organism>
<proteinExistence type="predicted"/>